<reference evidence="2" key="1">
    <citation type="submission" date="2016-07" db="EMBL/GenBank/DDBJ databases">
        <title>Frankia sp. NRRL B-16219 Genome sequencing.</title>
        <authorList>
            <person name="Ghodhbane-Gtari F."/>
            <person name="Swanson E."/>
            <person name="Gueddou A."/>
            <person name="Louati M."/>
            <person name="Nouioui I."/>
            <person name="Hezbri K."/>
            <person name="Abebe-Akele F."/>
            <person name="Simpson S."/>
            <person name="Morris K."/>
            <person name="Thomas K."/>
            <person name="Gtari M."/>
            <person name="Tisa L.S."/>
        </authorList>
    </citation>
    <scope>NUCLEOTIDE SEQUENCE [LARGE SCALE GENOMIC DNA]</scope>
    <source>
        <strain evidence="2">NRRL B-16219</strain>
    </source>
</reference>
<comment type="caution">
    <text evidence="1">The sequence shown here is derived from an EMBL/GenBank/DDBJ whole genome shotgun (WGS) entry which is preliminary data.</text>
</comment>
<dbReference type="InterPro" id="IPR012340">
    <property type="entry name" value="NA-bd_OB-fold"/>
</dbReference>
<organism evidence="1 2">
    <name type="scientific">Parafrankia soli</name>
    <dbReference type="NCBI Taxonomy" id="2599596"/>
    <lineage>
        <taxon>Bacteria</taxon>
        <taxon>Bacillati</taxon>
        <taxon>Actinomycetota</taxon>
        <taxon>Actinomycetes</taxon>
        <taxon>Frankiales</taxon>
        <taxon>Frankiaceae</taxon>
        <taxon>Parafrankia</taxon>
    </lineage>
</organism>
<evidence type="ECO:0000313" key="1">
    <source>
        <dbReference type="EMBL" id="OHV38528.1"/>
    </source>
</evidence>
<accession>A0A1S1QUZ7</accession>
<evidence type="ECO:0008006" key="3">
    <source>
        <dbReference type="Google" id="ProtNLM"/>
    </source>
</evidence>
<dbReference type="AlphaFoldDB" id="A0A1S1QUZ7"/>
<dbReference type="OrthoDB" id="9876376at2"/>
<protein>
    <recommendedName>
        <fullName evidence="3">Single-stranded DNA-binding protein</fullName>
    </recommendedName>
</protein>
<evidence type="ECO:0000313" key="2">
    <source>
        <dbReference type="Proteomes" id="UP000179769"/>
    </source>
</evidence>
<proteinExistence type="predicted"/>
<name>A0A1S1QUZ7_9ACTN</name>
<dbReference type="Gene3D" id="2.40.50.140">
    <property type="entry name" value="Nucleic acid-binding proteins"/>
    <property type="match status" value="1"/>
</dbReference>
<dbReference type="EMBL" id="MAXA01000102">
    <property type="protein sequence ID" value="OHV38528.1"/>
    <property type="molecule type" value="Genomic_DNA"/>
</dbReference>
<sequence length="129" mass="14502">MHGMIDCTIAGYVSHKVHIGDLRRRSGIWAAIPLGLRLPDRVTSEGVREGKMRYFTVKAYDNLATQVRDASLNIADWLVIRVADIQTNLWTDRENGRPRAGIDIIAASIEFRPDRDRVAHFTAGLTSSR</sequence>
<keyword evidence="2" id="KW-1185">Reference proteome</keyword>
<dbReference type="Proteomes" id="UP000179769">
    <property type="component" value="Unassembled WGS sequence"/>
</dbReference>
<gene>
    <name evidence="1" type="ORF">BBK14_13840</name>
</gene>